<sequence>MWQVFEPDLRLRLSKLEATSATAERLGAILLELLPGITATIKNAARGRSPASW</sequence>
<accession>A0A2S1JK22</accession>
<protein>
    <submittedName>
        <fullName evidence="1">Uncharacterized protein</fullName>
    </submittedName>
</protein>
<evidence type="ECO:0000313" key="1">
    <source>
        <dbReference type="EMBL" id="AWF78752.1"/>
    </source>
</evidence>
<dbReference type="EMBL" id="MF156696">
    <property type="protein sequence ID" value="AWF78752.1"/>
    <property type="molecule type" value="Genomic_DNA"/>
</dbReference>
<geneLocation type="plasmid" evidence="1">
    <name>p1642-2</name>
</geneLocation>
<keyword evidence="1" id="KW-0614">Plasmid</keyword>
<name>A0A2S1JK22_KLEPN</name>
<reference evidence="1" key="1">
    <citation type="submission" date="2017-05" db="EMBL/GenBank/DDBJ databases">
        <title>Complete sequence of p1642-2.</title>
        <authorList>
            <person name="Zhao Y."/>
            <person name="Liang Y."/>
            <person name="Sun Q."/>
            <person name="Chen S."/>
            <person name="Tong Y."/>
        </authorList>
    </citation>
    <scope>NUCLEOTIDE SEQUENCE</scope>
    <source>
        <strain evidence="1">1642</strain>
        <plasmid evidence="1">p1642-2</plasmid>
    </source>
</reference>
<dbReference type="AlphaFoldDB" id="A0A2S1JK22"/>
<organism evidence="1">
    <name type="scientific">Klebsiella pneumoniae</name>
    <dbReference type="NCBI Taxonomy" id="573"/>
    <lineage>
        <taxon>Bacteria</taxon>
        <taxon>Pseudomonadati</taxon>
        <taxon>Pseudomonadota</taxon>
        <taxon>Gammaproteobacteria</taxon>
        <taxon>Enterobacterales</taxon>
        <taxon>Enterobacteriaceae</taxon>
        <taxon>Klebsiella/Raoultella group</taxon>
        <taxon>Klebsiella</taxon>
        <taxon>Klebsiella pneumoniae complex</taxon>
    </lineage>
</organism>
<proteinExistence type="predicted"/>